<name>A0A371CR54_9APHY</name>
<organism evidence="1 2">
    <name type="scientific">Lentinus brumalis</name>
    <dbReference type="NCBI Taxonomy" id="2498619"/>
    <lineage>
        <taxon>Eukaryota</taxon>
        <taxon>Fungi</taxon>
        <taxon>Dikarya</taxon>
        <taxon>Basidiomycota</taxon>
        <taxon>Agaricomycotina</taxon>
        <taxon>Agaricomycetes</taxon>
        <taxon>Polyporales</taxon>
        <taxon>Polyporaceae</taxon>
        <taxon>Lentinus</taxon>
    </lineage>
</organism>
<proteinExistence type="predicted"/>
<evidence type="ECO:0000313" key="2">
    <source>
        <dbReference type="Proteomes" id="UP000256964"/>
    </source>
</evidence>
<protein>
    <submittedName>
        <fullName evidence="1">Uncharacterized protein</fullName>
    </submittedName>
</protein>
<gene>
    <name evidence="1" type="ORF">OH76DRAFT_1488394</name>
</gene>
<dbReference type="AlphaFoldDB" id="A0A371CR54"/>
<sequence>MARLPTSPSAQDVIFARCCVRSLLNLRATSKACLQMVTDMLYRSLLTLCRRYMSKPTLFLRALTFHRAFIGGSVAVRFMTPESPFDCDTLDVFVPYDEERDFLRRLCRDQGAKISTIRYGTDDGEGWLREHALVSVTVLHTTVGTMRVHRSVAIDALAPLVCGWSSLHVTYVNAKHFGTAFPGLLFQHRGLVGDGIAGEVELVDRWLRRGYDLKMSARAWQEYRHPAPCAASRWVCHAQPRRLDDIAAMRVRMRPLEDRPLMSLVVWRLDSRPCGGRCLCGGDILQSWDKYGVL</sequence>
<keyword evidence="2" id="KW-1185">Reference proteome</keyword>
<dbReference type="EMBL" id="KZ857477">
    <property type="protein sequence ID" value="RDX42768.1"/>
    <property type="molecule type" value="Genomic_DNA"/>
</dbReference>
<dbReference type="Proteomes" id="UP000256964">
    <property type="component" value="Unassembled WGS sequence"/>
</dbReference>
<dbReference type="OrthoDB" id="2758039at2759"/>
<evidence type="ECO:0000313" key="1">
    <source>
        <dbReference type="EMBL" id="RDX42768.1"/>
    </source>
</evidence>
<accession>A0A371CR54</accession>
<reference evidence="1 2" key="1">
    <citation type="journal article" date="2018" name="Biotechnol. Biofuels">
        <title>Integrative visual omics of the white-rot fungus Polyporus brumalis exposes the biotechnological potential of its oxidative enzymes for delignifying raw plant biomass.</title>
        <authorList>
            <person name="Miyauchi S."/>
            <person name="Rancon A."/>
            <person name="Drula E."/>
            <person name="Hage H."/>
            <person name="Chaduli D."/>
            <person name="Favel A."/>
            <person name="Grisel S."/>
            <person name="Henrissat B."/>
            <person name="Herpoel-Gimbert I."/>
            <person name="Ruiz-Duenas F.J."/>
            <person name="Chevret D."/>
            <person name="Hainaut M."/>
            <person name="Lin J."/>
            <person name="Wang M."/>
            <person name="Pangilinan J."/>
            <person name="Lipzen A."/>
            <person name="Lesage-Meessen L."/>
            <person name="Navarro D."/>
            <person name="Riley R."/>
            <person name="Grigoriev I.V."/>
            <person name="Zhou S."/>
            <person name="Raouche S."/>
            <person name="Rosso M.N."/>
        </authorList>
    </citation>
    <scope>NUCLEOTIDE SEQUENCE [LARGE SCALE GENOMIC DNA]</scope>
    <source>
        <strain evidence="1 2">BRFM 1820</strain>
    </source>
</reference>